<dbReference type="Pfam" id="PF00071">
    <property type="entry name" value="Ras"/>
    <property type="match status" value="1"/>
</dbReference>
<feature type="non-terminal residue" evidence="3">
    <location>
        <position position="124"/>
    </location>
</feature>
<dbReference type="PROSITE" id="PS51420">
    <property type="entry name" value="RHO"/>
    <property type="match status" value="1"/>
</dbReference>
<dbReference type="InterPro" id="IPR003578">
    <property type="entry name" value="Small_GTPase_Rho"/>
</dbReference>
<dbReference type="SMART" id="SM00174">
    <property type="entry name" value="RHO"/>
    <property type="match status" value="1"/>
</dbReference>
<evidence type="ECO:0000313" key="4">
    <source>
        <dbReference type="Proteomes" id="UP001159427"/>
    </source>
</evidence>
<evidence type="ECO:0000256" key="1">
    <source>
        <dbReference type="ARBA" id="ARBA00022741"/>
    </source>
</evidence>
<dbReference type="Proteomes" id="UP001159427">
    <property type="component" value="Unassembled WGS sequence"/>
</dbReference>
<keyword evidence="1" id="KW-0547">Nucleotide-binding</keyword>
<accession>A0ABN8MNL9</accession>
<name>A0ABN8MNL9_9CNID</name>
<comment type="caution">
    <text evidence="3">The sequence shown here is derived from an EMBL/GenBank/DDBJ whole genome shotgun (WGS) entry which is preliminary data.</text>
</comment>
<dbReference type="EMBL" id="CALNXI010000588">
    <property type="protein sequence ID" value="CAH3029705.1"/>
    <property type="molecule type" value="Genomic_DNA"/>
</dbReference>
<organism evidence="3 4">
    <name type="scientific">Porites evermanni</name>
    <dbReference type="NCBI Taxonomy" id="104178"/>
    <lineage>
        <taxon>Eukaryota</taxon>
        <taxon>Metazoa</taxon>
        <taxon>Cnidaria</taxon>
        <taxon>Anthozoa</taxon>
        <taxon>Hexacorallia</taxon>
        <taxon>Scleractinia</taxon>
        <taxon>Fungiina</taxon>
        <taxon>Poritidae</taxon>
        <taxon>Porites</taxon>
    </lineage>
</organism>
<dbReference type="NCBIfam" id="TIGR00231">
    <property type="entry name" value="small_GTP"/>
    <property type="match status" value="1"/>
</dbReference>
<keyword evidence="2" id="KW-0342">GTP-binding</keyword>
<evidence type="ECO:0000313" key="3">
    <source>
        <dbReference type="EMBL" id="CAH3029705.1"/>
    </source>
</evidence>
<dbReference type="SUPFAM" id="SSF52540">
    <property type="entry name" value="P-loop containing nucleoside triphosphate hydrolases"/>
    <property type="match status" value="1"/>
</dbReference>
<dbReference type="InterPro" id="IPR005225">
    <property type="entry name" value="Small_GTP-bd"/>
</dbReference>
<dbReference type="PROSITE" id="PS51419">
    <property type="entry name" value="RAB"/>
    <property type="match status" value="1"/>
</dbReference>
<keyword evidence="4" id="KW-1185">Reference proteome</keyword>
<gene>
    <name evidence="3" type="ORF">PEVE_00036594</name>
</gene>
<dbReference type="InterPro" id="IPR027417">
    <property type="entry name" value="P-loop_NTPase"/>
</dbReference>
<protein>
    <submittedName>
        <fullName evidence="3">Uncharacterized protein</fullName>
    </submittedName>
</protein>
<reference evidence="3 4" key="1">
    <citation type="submission" date="2022-05" db="EMBL/GenBank/DDBJ databases">
        <authorList>
            <consortium name="Genoscope - CEA"/>
            <person name="William W."/>
        </authorList>
    </citation>
    <scope>NUCLEOTIDE SEQUENCE [LARGE SCALE GENOMIC DNA]</scope>
</reference>
<sequence>MENDLEPVKLVFLGDSSVGKTSFLLNFTNGQLMEADSSVVCDFSDNIALDGTRYHVNFWDINGDLEDRLRPLVYPGTSVFMLCFDISNRTSFENIKDSWTTEIRQYMPDTPSLLIGNKMDLRDQ</sequence>
<proteinExistence type="predicted"/>
<dbReference type="SMART" id="SM00175">
    <property type="entry name" value="RAB"/>
    <property type="match status" value="1"/>
</dbReference>
<dbReference type="PRINTS" id="PR00449">
    <property type="entry name" value="RASTRNSFRMNG"/>
</dbReference>
<dbReference type="Gene3D" id="3.40.50.300">
    <property type="entry name" value="P-loop containing nucleotide triphosphate hydrolases"/>
    <property type="match status" value="1"/>
</dbReference>
<dbReference type="PANTHER" id="PTHR24072">
    <property type="entry name" value="RHO FAMILY GTPASE"/>
    <property type="match status" value="1"/>
</dbReference>
<evidence type="ECO:0000256" key="2">
    <source>
        <dbReference type="ARBA" id="ARBA00023134"/>
    </source>
</evidence>
<dbReference type="InterPro" id="IPR001806">
    <property type="entry name" value="Small_GTPase"/>
</dbReference>